<keyword evidence="1" id="KW-0732">Signal</keyword>
<keyword evidence="3" id="KW-1185">Reference proteome</keyword>
<accession>A0ABT8TBE9</accession>
<feature type="chain" id="PRO_5045487485" evidence="1">
    <location>
        <begin position="24"/>
        <end position="270"/>
    </location>
</feature>
<evidence type="ECO:0000313" key="3">
    <source>
        <dbReference type="Proteomes" id="UP001168380"/>
    </source>
</evidence>
<dbReference type="Proteomes" id="UP001168380">
    <property type="component" value="Unassembled WGS sequence"/>
</dbReference>
<proteinExistence type="predicted"/>
<evidence type="ECO:0000313" key="2">
    <source>
        <dbReference type="EMBL" id="MDO3381276.1"/>
    </source>
</evidence>
<comment type="caution">
    <text evidence="2">The sequence shown here is derived from an EMBL/GenBank/DDBJ whole genome shotgun (WGS) entry which is preliminary data.</text>
</comment>
<reference evidence="2" key="1">
    <citation type="submission" date="2023-07" db="EMBL/GenBank/DDBJ databases">
        <title>Gilvimarinus algae sp. nov., isolated from the surface of Kelp.</title>
        <authorList>
            <person name="Sun Y.Y."/>
            <person name="Gong Y."/>
            <person name="Du Z.J."/>
        </authorList>
    </citation>
    <scope>NUCLEOTIDE SEQUENCE</scope>
    <source>
        <strain evidence="2">SDUM040014</strain>
    </source>
</reference>
<evidence type="ECO:0000256" key="1">
    <source>
        <dbReference type="SAM" id="SignalP"/>
    </source>
</evidence>
<name>A0ABT8TBE9_9GAMM</name>
<dbReference type="RefSeq" id="WP_302711407.1">
    <property type="nucleotide sequence ID" value="NZ_JAULRT010000035.1"/>
</dbReference>
<sequence length="270" mass="29053">MRKTTQWIAVCSPLLLAGNLVHAQDEPSAAELAKKLSNPVAALISVPFQLNYDTDIGPEDAGDRVTLNIQPVIPVDLNDDWNLISRTILPVVDQQDIFPGAGSQSGIGDVVQSVFFSPKAPTASGWIWGAGPVALLPTGSDDLLSAEKWGIGPTAVALKQTGHWTYGALANHIESVAGDSDRADISSTFLQPFLSYSTSTGVSYTVNSETTYDWETDETTMPINFMVNKIGKIGGQMIQYGGGIRYWADSPESGPEGFGFRLNFVLLYPR</sequence>
<protein>
    <submittedName>
        <fullName evidence="2">Transporter</fullName>
    </submittedName>
</protein>
<dbReference type="EMBL" id="JAULRT010000035">
    <property type="protein sequence ID" value="MDO3381276.1"/>
    <property type="molecule type" value="Genomic_DNA"/>
</dbReference>
<organism evidence="2 3">
    <name type="scientific">Gilvimarinus algae</name>
    <dbReference type="NCBI Taxonomy" id="3058037"/>
    <lineage>
        <taxon>Bacteria</taxon>
        <taxon>Pseudomonadati</taxon>
        <taxon>Pseudomonadota</taxon>
        <taxon>Gammaproteobacteria</taxon>
        <taxon>Cellvibrionales</taxon>
        <taxon>Cellvibrionaceae</taxon>
        <taxon>Gilvimarinus</taxon>
    </lineage>
</organism>
<feature type="signal peptide" evidence="1">
    <location>
        <begin position="1"/>
        <end position="23"/>
    </location>
</feature>
<gene>
    <name evidence="2" type="ORF">QWI16_03765</name>
</gene>